<accession>A0A0U2Q6C9</accession>
<dbReference type="Pfam" id="PF00219">
    <property type="entry name" value="IGFBP"/>
    <property type="match status" value="1"/>
</dbReference>
<feature type="signal peptide" evidence="2">
    <location>
        <begin position="1"/>
        <end position="18"/>
    </location>
</feature>
<dbReference type="SMART" id="SM00121">
    <property type="entry name" value="IB"/>
    <property type="match status" value="1"/>
</dbReference>
<feature type="chain" id="PRO_5007437397" evidence="2">
    <location>
        <begin position="19"/>
        <end position="144"/>
    </location>
</feature>
<gene>
    <name evidence="4" type="primary">IGFBP5</name>
</gene>
<proteinExistence type="evidence at transcript level"/>
<evidence type="ECO:0000256" key="1">
    <source>
        <dbReference type="ARBA" id="ARBA00023157"/>
    </source>
</evidence>
<evidence type="ECO:0000256" key="2">
    <source>
        <dbReference type="SAM" id="SignalP"/>
    </source>
</evidence>
<sequence length="144" mass="15123">MKSTACFVLLCMLVLCRGEVPVLHCVGCDNVTCPPEPTNCYLDRIPCGCCNVCALGLGERCQGFSASCGPGLVCLTPAGTYDERPPWFSVFHGICVYDSGHHHAAPTLAPTLPTTVALAIGHQVPTLAPPLHPVPTVSPVVGRK</sequence>
<dbReference type="SUPFAM" id="SSF57184">
    <property type="entry name" value="Growth factor receptor domain"/>
    <property type="match status" value="1"/>
</dbReference>
<reference evidence="4" key="1">
    <citation type="submission" date="2014-12" db="EMBL/GenBank/DDBJ databases">
        <title>Molecular characterization of IGFBP5 and accociation analysis with growth traits in the razor clam Sinonovacula constricta.</title>
        <authorList>
            <person name="Xie S."/>
            <person name="Niu D."/>
            <person name="Li J."/>
        </authorList>
    </citation>
    <scope>NUCLEOTIDE SEQUENCE</scope>
</reference>
<evidence type="ECO:0000259" key="3">
    <source>
        <dbReference type="PROSITE" id="PS51323"/>
    </source>
</evidence>
<dbReference type="InterPro" id="IPR017891">
    <property type="entry name" value="Insulin_GF-bd_Cys-rich_CS"/>
</dbReference>
<name>A0A0U2Q6C9_SINCO</name>
<dbReference type="EMBL" id="KP245743">
    <property type="protein sequence ID" value="ALL28115.1"/>
    <property type="molecule type" value="Genomic_DNA"/>
</dbReference>
<dbReference type="PROSITE" id="PS00222">
    <property type="entry name" value="IGFBP_N_1"/>
    <property type="match status" value="1"/>
</dbReference>
<dbReference type="Gene3D" id="4.10.40.20">
    <property type="match status" value="1"/>
</dbReference>
<feature type="domain" description="IGFBP N-terminal" evidence="3">
    <location>
        <begin position="21"/>
        <end position="84"/>
    </location>
</feature>
<evidence type="ECO:0000313" key="4">
    <source>
        <dbReference type="EMBL" id="ALL28114.1"/>
    </source>
</evidence>
<dbReference type="AlphaFoldDB" id="A0A0U2Q6C9"/>
<dbReference type="InterPro" id="IPR009030">
    <property type="entry name" value="Growth_fac_rcpt_cys_sf"/>
</dbReference>
<keyword evidence="2" id="KW-0732">Signal</keyword>
<dbReference type="GO" id="GO:0005576">
    <property type="term" value="C:extracellular region"/>
    <property type="evidence" value="ECO:0007669"/>
    <property type="project" value="InterPro"/>
</dbReference>
<protein>
    <submittedName>
        <fullName evidence="4">Insulin-like growth factor binding protein 5</fullName>
    </submittedName>
</protein>
<dbReference type="EMBL" id="KP245742">
    <property type="protein sequence ID" value="ALL28114.1"/>
    <property type="molecule type" value="mRNA"/>
</dbReference>
<dbReference type="InterPro" id="IPR000867">
    <property type="entry name" value="IGFBP-like"/>
</dbReference>
<organism evidence="4">
    <name type="scientific">Sinonovacula constricta</name>
    <name type="common">Razor clam</name>
    <dbReference type="NCBI Taxonomy" id="98310"/>
    <lineage>
        <taxon>Eukaryota</taxon>
        <taxon>Metazoa</taxon>
        <taxon>Spiralia</taxon>
        <taxon>Lophotrochozoa</taxon>
        <taxon>Mollusca</taxon>
        <taxon>Bivalvia</taxon>
        <taxon>Autobranchia</taxon>
        <taxon>Heteroconchia</taxon>
        <taxon>Euheterodonta</taxon>
        <taxon>Imparidentia</taxon>
        <taxon>Neoheterodontei</taxon>
        <taxon>Cardiida</taxon>
        <taxon>Tellinoidea</taxon>
        <taxon>Solecurtidae</taxon>
        <taxon>Sinonovacula</taxon>
    </lineage>
</organism>
<dbReference type="PROSITE" id="PS51323">
    <property type="entry name" value="IGFBP_N_2"/>
    <property type="match status" value="1"/>
</dbReference>
<keyword evidence="1" id="KW-1015">Disulfide bond</keyword>